<keyword evidence="1" id="KW-0472">Membrane</keyword>
<feature type="transmembrane region" description="Helical" evidence="1">
    <location>
        <begin position="1359"/>
        <end position="1381"/>
    </location>
</feature>
<name>A0A146K0M4_9EUKA</name>
<protein>
    <submittedName>
        <fullName evidence="2">Uncharacterized protein</fullName>
    </submittedName>
</protein>
<evidence type="ECO:0000313" key="2">
    <source>
        <dbReference type="EMBL" id="JAP90482.1"/>
    </source>
</evidence>
<evidence type="ECO:0000256" key="1">
    <source>
        <dbReference type="SAM" id="Phobius"/>
    </source>
</evidence>
<reference evidence="2" key="1">
    <citation type="submission" date="2015-07" db="EMBL/GenBank/DDBJ databases">
        <title>Adaptation to a free-living lifestyle via gene acquisitions in the diplomonad Trepomonas sp. PC1.</title>
        <authorList>
            <person name="Xu F."/>
            <person name="Jerlstrom-Hultqvist J."/>
            <person name="Kolisko M."/>
            <person name="Simpson A.G.B."/>
            <person name="Roger A.J."/>
            <person name="Svard S.G."/>
            <person name="Andersson J.O."/>
        </authorList>
    </citation>
    <scope>NUCLEOTIDE SEQUENCE</scope>
    <source>
        <strain evidence="2">PC1</strain>
    </source>
</reference>
<gene>
    <name evidence="2" type="ORF">TPC1_30023</name>
</gene>
<keyword evidence="1" id="KW-1133">Transmembrane helix</keyword>
<dbReference type="EMBL" id="GDID01006124">
    <property type="protein sequence ID" value="JAP90482.1"/>
    <property type="molecule type" value="Transcribed_RNA"/>
</dbReference>
<accession>A0A146K0M4</accession>
<keyword evidence="1" id="KW-0812">Transmembrane</keyword>
<feature type="non-terminal residue" evidence="2">
    <location>
        <position position="1"/>
    </location>
</feature>
<proteinExistence type="predicted"/>
<organism evidence="2">
    <name type="scientific">Trepomonas sp. PC1</name>
    <dbReference type="NCBI Taxonomy" id="1076344"/>
    <lineage>
        <taxon>Eukaryota</taxon>
        <taxon>Metamonada</taxon>
        <taxon>Diplomonadida</taxon>
        <taxon>Hexamitidae</taxon>
        <taxon>Hexamitinae</taxon>
        <taxon>Trepomonas</taxon>
    </lineage>
</organism>
<sequence>SIVNQGTPLKAEPVSLQLCFTDVQFSHPLIGKLGTLDTVIDGSNAVHMSTITDLFGCLTFNSNDQAPLKIGIDVKISVESAQFENFTKTYKVTDNIQRFQDEQLTPYFGMHLTFQNAKKPNERVSQVKFIIYAEADHKTPLLSHSSNENGEAFVFLTKTQFVAEQDNSFFIDVADPTLKYHSFQESFTVPKTDKKFARTFNLQRVYYVLVVAQFNGKGVKDIQVMGTKDTTPLFGGKTREDGIYASNVTSDTRQVTVVISDPSGQYNGDYRTETVPEDQYLYYFNFSLKPKVELTLQVTDESNTPVQYQTLQIYKNGSLMGSEFSDSKGLIKFPNKRGQVINVFDLVKVELIGDAVYQNYSREFAITSAAQTESIKLLLQQNLSVRFELSTAGSKCIAEADVHLYSTKHEPLFNGITKECKIQFNATPNERLLELGQEYIYVVNAYQSQFVKLDRLFMKLEQEVVQVDMIPDPNLFIVKFSILEENFNKKVIALEGELKQQDLTLKGFSNIHGEMIFFSNSSAPLKSGQASLSLKGNNKYQDSIQQFSLENKHTYQMLAKPFKVIKLTFQDKISQQGVKSVMWTLVNKNNLVSEGVSDAQGVSVAVLDKIYENETDFSLDTGTSGKYYKLADYKLKAEQKASQVKIDLSEAVYFQFTTKLNNLGMNGVNLQGMLNGKEIFKGISDQNAQFIFVTNRTVVWVGDIVQVLATDPYNIAKPTIVQVPVTSAAVKADILMDELLQLSVKAVDKETQKEIIGVKVDVSTKNAVYETYTDQTGVAVISSAQLDFKKGDSVTIKTSSVRYASTEQVLQITESNQLLEIQLQNTLLTAIFNVKTSEGTCIPTNVYLFKNYVLVASAKSDNCTVTIKSSAGTGKLDLGENYTFQAYGKGYRTALGYYTQSLQTTSIDVVMSPAQVMFRLLDSVFGHPAQLIKGILTIDNSNVIQSTSDLEGMIVFNAASNKIPVGAKLKLQLQHEKFAEKTFEYVLTEGSLYEICQLEPLLAVKFEFKNAENAILNSIEVVLQQGSEIVCTNKVNHNGEFFCYVQAKYLNLATNTFTVSASDVTMEYGGVTEQFTVLKDKNQFFKLFKLEKAITASIQVEAEGKPANNVNLQLSFNDQILCTGKTTGGKFECMLEKITVNDKLTVEVIDADFQYQKTQIQCNLQRVFAATIKADPIVVLTVKVVDELSRKALPNVEVELNRLQNPLFMKAQTDFEGLVKLRSTQQQPVNIGDQFEVKVYASQFNDKNFTQTKLTQTQTTFEVAVKKMKLLSLQVEIQDCTEEAQIIVQNNKKAIMLTGTTTKCKAKFEFGENSKYALKIGENYKLSATSKNQAAQQEFAYKENMQLQLKMQTNNNGGMIAGIIIGVVALIIIAACVVVYIMKKPKRDPREELDVPLLAE</sequence>